<keyword evidence="10" id="KW-1185">Reference proteome</keyword>
<dbReference type="GO" id="GO:0006744">
    <property type="term" value="P:ubiquinone biosynthetic process"/>
    <property type="evidence" value="ECO:0007669"/>
    <property type="project" value="UniProtKB-UniPathway"/>
</dbReference>
<dbReference type="GO" id="GO:0008682">
    <property type="term" value="F:3-demethoxyubiquinol 3-hydroxylase activity"/>
    <property type="evidence" value="ECO:0007669"/>
    <property type="project" value="TreeGrafter"/>
</dbReference>
<dbReference type="Pfam" id="PF01494">
    <property type="entry name" value="FAD_binding_3"/>
    <property type="match status" value="1"/>
</dbReference>
<comment type="similarity">
    <text evidence="3">Belongs to the UbiH/COQ6 family.</text>
</comment>
<accession>D4G7N8</accession>
<organism evidence="9 10">
    <name type="scientific">Riesia pediculicola (strain USDA)</name>
    <dbReference type="NCBI Taxonomy" id="515618"/>
    <lineage>
        <taxon>Bacteria</taxon>
        <taxon>Pseudomonadati</taxon>
        <taxon>Pseudomonadota</taxon>
        <taxon>Gammaproteobacteria</taxon>
        <taxon>Enterobacterales</taxon>
        <taxon>Enterobacteriaceae</taxon>
        <taxon>Candidatus Riesia</taxon>
    </lineage>
</organism>
<proteinExistence type="inferred from homology"/>
<dbReference type="UniPathway" id="UPA00232"/>
<dbReference type="InterPro" id="IPR051205">
    <property type="entry name" value="UbiH/COQ6_monooxygenase"/>
</dbReference>
<dbReference type="InterPro" id="IPR002938">
    <property type="entry name" value="FAD-bd"/>
</dbReference>
<evidence type="ECO:0000256" key="2">
    <source>
        <dbReference type="ARBA" id="ARBA00004749"/>
    </source>
</evidence>
<dbReference type="KEGG" id="rip:RIEPE_0077"/>
<dbReference type="RefSeq" id="WP_013087687.1">
    <property type="nucleotide sequence ID" value="NC_014109.1"/>
</dbReference>
<evidence type="ECO:0000256" key="6">
    <source>
        <dbReference type="ARBA" id="ARBA00023002"/>
    </source>
</evidence>
<dbReference type="InterPro" id="IPR010971">
    <property type="entry name" value="UbiH/COQ6"/>
</dbReference>
<dbReference type="Gene3D" id="3.50.50.60">
    <property type="entry name" value="FAD/NAD(P)-binding domain"/>
    <property type="match status" value="2"/>
</dbReference>
<dbReference type="InterPro" id="IPR036188">
    <property type="entry name" value="FAD/NAD-bd_sf"/>
</dbReference>
<dbReference type="Proteomes" id="UP000001700">
    <property type="component" value="Chromosome"/>
</dbReference>
<evidence type="ECO:0000256" key="5">
    <source>
        <dbReference type="ARBA" id="ARBA00022827"/>
    </source>
</evidence>
<gene>
    <name evidence="9" type="ordered locus">RIEPE_0077</name>
</gene>
<dbReference type="EMBL" id="CP001085">
    <property type="protein sequence ID" value="ADD79700.1"/>
    <property type="molecule type" value="Genomic_DNA"/>
</dbReference>
<dbReference type="STRING" id="515618.RIEPE_0077"/>
<dbReference type="OrthoDB" id="9769565at2"/>
<evidence type="ECO:0000313" key="10">
    <source>
        <dbReference type="Proteomes" id="UP000001700"/>
    </source>
</evidence>
<evidence type="ECO:0000256" key="3">
    <source>
        <dbReference type="ARBA" id="ARBA00005349"/>
    </source>
</evidence>
<dbReference type="HOGENOM" id="CLU_009665_8_3_6"/>
<keyword evidence="7" id="KW-0503">Monooxygenase</keyword>
<keyword evidence="6" id="KW-0560">Oxidoreductase</keyword>
<dbReference type="PRINTS" id="PR00420">
    <property type="entry name" value="RNGMNOXGNASE"/>
</dbReference>
<dbReference type="PROSITE" id="PS01304">
    <property type="entry name" value="UBIH"/>
    <property type="match status" value="1"/>
</dbReference>
<dbReference type="eggNOG" id="COG0654">
    <property type="taxonomic scope" value="Bacteria"/>
</dbReference>
<evidence type="ECO:0000256" key="7">
    <source>
        <dbReference type="ARBA" id="ARBA00023033"/>
    </source>
</evidence>
<comment type="pathway">
    <text evidence="2">Cofactor biosynthesis; ubiquinone biosynthesis.</text>
</comment>
<protein>
    <submittedName>
        <fullName evidence="9">2-octaprenyl-3-methyl-6-methoxy-1,4-benzoquinol hydroxylase</fullName>
    </submittedName>
</protein>
<sequence length="395" mass="45895">MLEKNYDIIIVGGNMVGSALAIGLAKSSWKVLLIEKNKLISSFFQSCPYSEISSISFSSVSLLKKIGVWQNIIHSRIVPNTTLEIWENWKFRTTFKSKNFGLKNFGYIIENRNLKFAFQKKLISDKNINFLYSTELIDLIREKSKWKITLSNNQKLSTKLIIGSDGSNSKVCFLSGIKKKEYGEVLYCILMIVQTKFECSQKIIWQKFFSEGPIAHLPLFKNWACLILHGKHQEIENLSKMSFGELEKYVVLKIPEKFKKIKIFNKKIISFRRSYTKSYVKEGLVIIGDAAHVIHPLAGQGLNLGYRDVERLLSFLILHKKRGICFYSKDILLEYQNSRLFDNHFMQFSTEVIYKLFSSKNQIVEKFRNILLRSINKIELVKKIIIQYASNDFDI</sequence>
<name>D4G7N8_RIEPU</name>
<reference evidence="9" key="1">
    <citation type="submission" date="2008-05" db="EMBL/GenBank/DDBJ databases">
        <title>Genome sequence of Riesia pediculicola USDA.</title>
        <authorList>
            <person name="Kirkness E.F."/>
        </authorList>
    </citation>
    <scope>NUCLEOTIDE SEQUENCE [LARGE SCALE GENOMIC DNA]</scope>
    <source>
        <strain evidence="9">USDA</strain>
    </source>
</reference>
<dbReference type="PANTHER" id="PTHR43876">
    <property type="entry name" value="UBIQUINONE BIOSYNTHESIS MONOOXYGENASE COQ6, MITOCHONDRIAL"/>
    <property type="match status" value="1"/>
</dbReference>
<dbReference type="PANTHER" id="PTHR43876:SF10">
    <property type="entry name" value="3-DEMETHOXYUBIQUINOL 3-HYDROXYLASE"/>
    <property type="match status" value="1"/>
</dbReference>
<evidence type="ECO:0000313" key="9">
    <source>
        <dbReference type="EMBL" id="ADD79700.1"/>
    </source>
</evidence>
<dbReference type="AlphaFoldDB" id="D4G7N8"/>
<evidence type="ECO:0000259" key="8">
    <source>
        <dbReference type="Pfam" id="PF01494"/>
    </source>
</evidence>
<feature type="domain" description="FAD-binding" evidence="8">
    <location>
        <begin position="6"/>
        <end position="319"/>
    </location>
</feature>
<dbReference type="NCBIfam" id="TIGR01988">
    <property type="entry name" value="Ubi-OHases"/>
    <property type="match status" value="1"/>
</dbReference>
<evidence type="ECO:0000256" key="4">
    <source>
        <dbReference type="ARBA" id="ARBA00022630"/>
    </source>
</evidence>
<dbReference type="SUPFAM" id="SSF51905">
    <property type="entry name" value="FAD/NAD(P)-binding domain"/>
    <property type="match status" value="1"/>
</dbReference>
<dbReference type="GO" id="GO:0071949">
    <property type="term" value="F:FAD binding"/>
    <property type="evidence" value="ECO:0007669"/>
    <property type="project" value="InterPro"/>
</dbReference>
<comment type="cofactor">
    <cofactor evidence="1">
        <name>FAD</name>
        <dbReference type="ChEBI" id="CHEBI:57692"/>
    </cofactor>
</comment>
<keyword evidence="4" id="KW-0285">Flavoprotein</keyword>
<evidence type="ECO:0000256" key="1">
    <source>
        <dbReference type="ARBA" id="ARBA00001974"/>
    </source>
</evidence>
<keyword evidence="5" id="KW-0274">FAD</keyword>
<dbReference type="InterPro" id="IPR018168">
    <property type="entry name" value="Ubi_Hdrlase_CS"/>
</dbReference>